<dbReference type="PANTHER" id="PTHR12356">
    <property type="entry name" value="NUCLEAR MOVEMENT PROTEIN NUDC"/>
    <property type="match status" value="1"/>
</dbReference>
<protein>
    <recommendedName>
        <fullName evidence="3">CS domain-containing protein</fullName>
    </recommendedName>
</protein>
<dbReference type="CDD" id="cd06467">
    <property type="entry name" value="p23_NUDC_like"/>
    <property type="match status" value="1"/>
</dbReference>
<dbReference type="GO" id="GO:0006457">
    <property type="term" value="P:protein folding"/>
    <property type="evidence" value="ECO:0007669"/>
    <property type="project" value="TreeGrafter"/>
</dbReference>
<organism evidence="4 5">
    <name type="scientific">Emiliania huxleyi (strain CCMP1516)</name>
    <dbReference type="NCBI Taxonomy" id="280463"/>
    <lineage>
        <taxon>Eukaryota</taxon>
        <taxon>Haptista</taxon>
        <taxon>Haptophyta</taxon>
        <taxon>Prymnesiophyceae</taxon>
        <taxon>Isochrysidales</taxon>
        <taxon>Noelaerhabdaceae</taxon>
        <taxon>Emiliania</taxon>
    </lineage>
</organism>
<accession>A0A0D3KLC9</accession>
<evidence type="ECO:0000313" key="4">
    <source>
        <dbReference type="EnsemblProtists" id="EOD36564"/>
    </source>
</evidence>
<dbReference type="STRING" id="2903.R1FSV2"/>
<dbReference type="Proteomes" id="UP000013827">
    <property type="component" value="Unassembled WGS sequence"/>
</dbReference>
<dbReference type="PANTHER" id="PTHR12356:SF3">
    <property type="entry name" value="NUCLEAR MIGRATION PROTEIN NUDC"/>
    <property type="match status" value="1"/>
</dbReference>
<proteinExistence type="predicted"/>
<dbReference type="HOGENOM" id="CLU_122613_0_0_1"/>
<dbReference type="InterPro" id="IPR037898">
    <property type="entry name" value="NudC_fam"/>
</dbReference>
<evidence type="ECO:0000256" key="1">
    <source>
        <dbReference type="ARBA" id="ARBA00004496"/>
    </source>
</evidence>
<dbReference type="KEGG" id="ehx:EMIHUDRAFT_252331"/>
<dbReference type="SUPFAM" id="SSF49764">
    <property type="entry name" value="HSP20-like chaperones"/>
    <property type="match status" value="1"/>
</dbReference>
<dbReference type="Gene3D" id="2.60.40.790">
    <property type="match status" value="1"/>
</dbReference>
<comment type="subcellular location">
    <subcellularLocation>
        <location evidence="1">Cytoplasm</location>
    </subcellularLocation>
</comment>
<dbReference type="Pfam" id="PF04969">
    <property type="entry name" value="CS"/>
    <property type="match status" value="1"/>
</dbReference>
<reference evidence="5" key="1">
    <citation type="journal article" date="2013" name="Nature">
        <title>Pan genome of the phytoplankton Emiliania underpins its global distribution.</title>
        <authorList>
            <person name="Read B.A."/>
            <person name="Kegel J."/>
            <person name="Klute M.J."/>
            <person name="Kuo A."/>
            <person name="Lefebvre S.C."/>
            <person name="Maumus F."/>
            <person name="Mayer C."/>
            <person name="Miller J."/>
            <person name="Monier A."/>
            <person name="Salamov A."/>
            <person name="Young J."/>
            <person name="Aguilar M."/>
            <person name="Claverie J.M."/>
            <person name="Frickenhaus S."/>
            <person name="Gonzalez K."/>
            <person name="Herman E.K."/>
            <person name="Lin Y.C."/>
            <person name="Napier J."/>
            <person name="Ogata H."/>
            <person name="Sarno A.F."/>
            <person name="Shmutz J."/>
            <person name="Schroeder D."/>
            <person name="de Vargas C."/>
            <person name="Verret F."/>
            <person name="von Dassow P."/>
            <person name="Valentin K."/>
            <person name="Van de Peer Y."/>
            <person name="Wheeler G."/>
            <person name="Dacks J.B."/>
            <person name="Delwiche C.F."/>
            <person name="Dyhrman S.T."/>
            <person name="Glockner G."/>
            <person name="John U."/>
            <person name="Richards T."/>
            <person name="Worden A.Z."/>
            <person name="Zhang X."/>
            <person name="Grigoriev I.V."/>
            <person name="Allen A.E."/>
            <person name="Bidle K."/>
            <person name="Borodovsky M."/>
            <person name="Bowler C."/>
            <person name="Brownlee C."/>
            <person name="Cock J.M."/>
            <person name="Elias M."/>
            <person name="Gladyshev V.N."/>
            <person name="Groth M."/>
            <person name="Guda C."/>
            <person name="Hadaegh A."/>
            <person name="Iglesias-Rodriguez M.D."/>
            <person name="Jenkins J."/>
            <person name="Jones B.M."/>
            <person name="Lawson T."/>
            <person name="Leese F."/>
            <person name="Lindquist E."/>
            <person name="Lobanov A."/>
            <person name="Lomsadze A."/>
            <person name="Malik S.B."/>
            <person name="Marsh M.E."/>
            <person name="Mackinder L."/>
            <person name="Mock T."/>
            <person name="Mueller-Roeber B."/>
            <person name="Pagarete A."/>
            <person name="Parker M."/>
            <person name="Probert I."/>
            <person name="Quesneville H."/>
            <person name="Raines C."/>
            <person name="Rensing S.A."/>
            <person name="Riano-Pachon D.M."/>
            <person name="Richier S."/>
            <person name="Rokitta S."/>
            <person name="Shiraiwa Y."/>
            <person name="Soanes D.M."/>
            <person name="van der Giezen M."/>
            <person name="Wahlund T.M."/>
            <person name="Williams B."/>
            <person name="Wilson W."/>
            <person name="Wolfe G."/>
            <person name="Wurch L.L."/>
        </authorList>
    </citation>
    <scope>NUCLEOTIDE SEQUENCE</scope>
</reference>
<dbReference type="PaxDb" id="2903-EOD36564"/>
<dbReference type="GO" id="GO:0005737">
    <property type="term" value="C:cytoplasm"/>
    <property type="evidence" value="ECO:0007669"/>
    <property type="project" value="UniProtKB-SubCell"/>
</dbReference>
<evidence type="ECO:0000259" key="3">
    <source>
        <dbReference type="PROSITE" id="PS51203"/>
    </source>
</evidence>
<evidence type="ECO:0000256" key="2">
    <source>
        <dbReference type="ARBA" id="ARBA00022490"/>
    </source>
</evidence>
<dbReference type="RefSeq" id="XP_005788993.1">
    <property type="nucleotide sequence ID" value="XM_005788936.1"/>
</dbReference>
<dbReference type="eggNOG" id="KOG2265">
    <property type="taxonomic scope" value="Eukaryota"/>
</dbReference>
<dbReference type="GeneID" id="17281835"/>
<dbReference type="InterPro" id="IPR007052">
    <property type="entry name" value="CS_dom"/>
</dbReference>
<dbReference type="PROSITE" id="PS51203">
    <property type="entry name" value="CS"/>
    <property type="match status" value="1"/>
</dbReference>
<reference evidence="4" key="2">
    <citation type="submission" date="2024-10" db="UniProtKB">
        <authorList>
            <consortium name="EnsemblProtists"/>
        </authorList>
    </citation>
    <scope>IDENTIFICATION</scope>
</reference>
<evidence type="ECO:0000313" key="5">
    <source>
        <dbReference type="Proteomes" id="UP000013827"/>
    </source>
</evidence>
<keyword evidence="5" id="KW-1185">Reference proteome</keyword>
<dbReference type="GO" id="GO:0051082">
    <property type="term" value="F:unfolded protein binding"/>
    <property type="evidence" value="ECO:0007669"/>
    <property type="project" value="TreeGrafter"/>
</dbReference>
<keyword evidence="2" id="KW-0963">Cytoplasm</keyword>
<name>A0A0D3KLC9_EMIH1</name>
<feature type="domain" description="CS" evidence="3">
    <location>
        <begin position="21"/>
        <end position="116"/>
    </location>
</feature>
<dbReference type="AlphaFoldDB" id="A0A0D3KLC9"/>
<dbReference type="InterPro" id="IPR008978">
    <property type="entry name" value="HSP20-like_chaperone"/>
</dbReference>
<dbReference type="EnsemblProtists" id="EOD36564">
    <property type="protein sequence ID" value="EOD36564"/>
    <property type="gene ID" value="EMIHUDRAFT_252331"/>
</dbReference>
<sequence>MDRIQYGPKSLMAGPSLKNGGSGAHYRWGQSAREVTIAINAGSRRGRDFRVEINRSRVSVAARSCGDEWQHLLRGELQRPVLTDECEWSVEDGSLIIALAKDGRLGAEAEWWTGVLAGEDTLEARTADAVREAERRQVGAARREVVAGRLQLQPVRFACRVVSEEGLVLRLGKAEGGGEGAWPTLRAAARG</sequence>